<gene>
    <name evidence="1" type="ORF">QID03_13165</name>
</gene>
<sequence>MDHQEQIYRHMIQNLAIDLHSLAMAASHVYRAWERGESLDEPMDALREVLADIDVDDDCDDEEEAEGE</sequence>
<accession>A0ABT6Y1A4</accession>
<evidence type="ECO:0000313" key="1">
    <source>
        <dbReference type="EMBL" id="MDI9261108.1"/>
    </source>
</evidence>
<evidence type="ECO:0000313" key="2">
    <source>
        <dbReference type="Proteomes" id="UP001529245"/>
    </source>
</evidence>
<keyword evidence="2" id="KW-1185">Reference proteome</keyword>
<dbReference type="Proteomes" id="UP001529245">
    <property type="component" value="Unassembled WGS sequence"/>
</dbReference>
<dbReference type="RefSeq" id="WP_283204516.1">
    <property type="nucleotide sequence ID" value="NZ_JASGCB010000033.1"/>
</dbReference>
<name>A0ABT6Y1A4_ALISE</name>
<dbReference type="EMBL" id="JASGCB010000033">
    <property type="protein sequence ID" value="MDI9261108.1"/>
    <property type="molecule type" value="Genomic_DNA"/>
</dbReference>
<comment type="caution">
    <text evidence="1">The sequence shown here is derived from an EMBL/GenBank/DDBJ whole genome shotgun (WGS) entry which is preliminary data.</text>
</comment>
<protein>
    <submittedName>
        <fullName evidence="1">Uncharacterized protein</fullName>
    </submittedName>
</protein>
<reference evidence="1 2" key="1">
    <citation type="submission" date="2023-04" db="EMBL/GenBank/DDBJ databases">
        <title>A. sendaiensis sub sp. chiapanensis a novel subspecie with specific adaptation in bacterial cell wall isolated from an active volcano.</title>
        <authorList>
            <person name="Alvarez Gutierrez P.E."/>
            <person name="Ortiz Cortes L.Y."/>
        </authorList>
    </citation>
    <scope>NUCLEOTIDE SEQUENCE [LARGE SCALE GENOMIC DNA]</scope>
    <source>
        <strain evidence="1 2">PA2</strain>
    </source>
</reference>
<organism evidence="1 2">
    <name type="scientific">Alicyclobacillus sendaiensis PA2</name>
    <dbReference type="NCBI Taxonomy" id="3029425"/>
    <lineage>
        <taxon>Bacteria</taxon>
        <taxon>Bacillati</taxon>
        <taxon>Bacillota</taxon>
        <taxon>Bacilli</taxon>
        <taxon>Bacillales</taxon>
        <taxon>Alicyclobacillaceae</taxon>
        <taxon>Alicyclobacillus</taxon>
    </lineage>
</organism>
<proteinExistence type="predicted"/>